<sequence>MADSSSDVIYDYCFNVCEEDNVNKAALFYCQQCSKGYCDKCVENHNGLFKKHKSFG</sequence>
<keyword evidence="1" id="KW-0863">Zinc-finger</keyword>
<organism evidence="3 4">
    <name type="scientific">Dreissena polymorpha</name>
    <name type="common">Zebra mussel</name>
    <name type="synonym">Mytilus polymorpha</name>
    <dbReference type="NCBI Taxonomy" id="45954"/>
    <lineage>
        <taxon>Eukaryota</taxon>
        <taxon>Metazoa</taxon>
        <taxon>Spiralia</taxon>
        <taxon>Lophotrochozoa</taxon>
        <taxon>Mollusca</taxon>
        <taxon>Bivalvia</taxon>
        <taxon>Autobranchia</taxon>
        <taxon>Heteroconchia</taxon>
        <taxon>Euheterodonta</taxon>
        <taxon>Imparidentia</taxon>
        <taxon>Neoheterodontei</taxon>
        <taxon>Myida</taxon>
        <taxon>Dreissenoidea</taxon>
        <taxon>Dreissenidae</taxon>
        <taxon>Dreissena</taxon>
    </lineage>
</organism>
<dbReference type="InterPro" id="IPR000315">
    <property type="entry name" value="Znf_B-box"/>
</dbReference>
<accession>A0A9D4L0R9</accession>
<evidence type="ECO:0000259" key="2">
    <source>
        <dbReference type="PROSITE" id="PS50119"/>
    </source>
</evidence>
<dbReference type="EMBL" id="JAIWYP010000003">
    <property type="protein sequence ID" value="KAH3849725.1"/>
    <property type="molecule type" value="Genomic_DNA"/>
</dbReference>
<reference evidence="3" key="2">
    <citation type="submission" date="2020-11" db="EMBL/GenBank/DDBJ databases">
        <authorList>
            <person name="McCartney M.A."/>
            <person name="Auch B."/>
            <person name="Kono T."/>
            <person name="Mallez S."/>
            <person name="Becker A."/>
            <person name="Gohl D.M."/>
            <person name="Silverstein K.A.T."/>
            <person name="Koren S."/>
            <person name="Bechman K.B."/>
            <person name="Herman A."/>
            <person name="Abrahante J.E."/>
            <person name="Garbe J."/>
        </authorList>
    </citation>
    <scope>NUCLEOTIDE SEQUENCE</scope>
    <source>
        <strain evidence="3">Duluth1</strain>
        <tissue evidence="3">Whole animal</tissue>
    </source>
</reference>
<dbReference type="Proteomes" id="UP000828390">
    <property type="component" value="Unassembled WGS sequence"/>
</dbReference>
<evidence type="ECO:0000256" key="1">
    <source>
        <dbReference type="PROSITE-ProRule" id="PRU00024"/>
    </source>
</evidence>
<comment type="caution">
    <text evidence="3">The sequence shown here is derived from an EMBL/GenBank/DDBJ whole genome shotgun (WGS) entry which is preliminary data.</text>
</comment>
<keyword evidence="1" id="KW-0479">Metal-binding</keyword>
<keyword evidence="1" id="KW-0862">Zinc</keyword>
<feature type="domain" description="B box-type" evidence="2">
    <location>
        <begin position="16"/>
        <end position="56"/>
    </location>
</feature>
<protein>
    <recommendedName>
        <fullName evidence="2">B box-type domain-containing protein</fullName>
    </recommendedName>
</protein>
<proteinExistence type="predicted"/>
<name>A0A9D4L0R9_DREPO</name>
<reference evidence="3" key="1">
    <citation type="journal article" date="2019" name="bioRxiv">
        <title>The Genome of the Zebra Mussel, Dreissena polymorpha: A Resource for Invasive Species Research.</title>
        <authorList>
            <person name="McCartney M.A."/>
            <person name="Auch B."/>
            <person name="Kono T."/>
            <person name="Mallez S."/>
            <person name="Zhang Y."/>
            <person name="Obille A."/>
            <person name="Becker A."/>
            <person name="Abrahante J.E."/>
            <person name="Garbe J."/>
            <person name="Badalamenti J.P."/>
            <person name="Herman A."/>
            <person name="Mangelson H."/>
            <person name="Liachko I."/>
            <person name="Sullivan S."/>
            <person name="Sone E.D."/>
            <person name="Koren S."/>
            <person name="Silverstein K.A.T."/>
            <person name="Beckman K.B."/>
            <person name="Gohl D.M."/>
        </authorList>
    </citation>
    <scope>NUCLEOTIDE SEQUENCE</scope>
    <source>
        <strain evidence="3">Duluth1</strain>
        <tissue evidence="3">Whole animal</tissue>
    </source>
</reference>
<dbReference type="GO" id="GO:0008270">
    <property type="term" value="F:zinc ion binding"/>
    <property type="evidence" value="ECO:0007669"/>
    <property type="project" value="UniProtKB-KW"/>
</dbReference>
<gene>
    <name evidence="3" type="ORF">DPMN_092128</name>
</gene>
<dbReference type="PROSITE" id="PS50119">
    <property type="entry name" value="ZF_BBOX"/>
    <property type="match status" value="1"/>
</dbReference>
<evidence type="ECO:0000313" key="3">
    <source>
        <dbReference type="EMBL" id="KAH3849725.1"/>
    </source>
</evidence>
<dbReference type="Gene3D" id="4.10.830.40">
    <property type="match status" value="1"/>
</dbReference>
<keyword evidence="4" id="KW-1185">Reference proteome</keyword>
<evidence type="ECO:0000313" key="4">
    <source>
        <dbReference type="Proteomes" id="UP000828390"/>
    </source>
</evidence>
<dbReference type="AlphaFoldDB" id="A0A9D4L0R9"/>